<dbReference type="Pfam" id="PF05144">
    <property type="entry name" value="Phage_CRI"/>
    <property type="match status" value="1"/>
</dbReference>
<comment type="caution">
    <text evidence="3">The sequence shown here is derived from an EMBL/GenBank/DDBJ whole genome shotgun (WGS) entry which is preliminary data.</text>
</comment>
<dbReference type="EMBL" id="JBEFLD010000004">
    <property type="protein sequence ID" value="MEQ6290771.1"/>
    <property type="molecule type" value="Genomic_DNA"/>
</dbReference>
<accession>A0ABV1M401</accession>
<organism evidence="3 4">
    <name type="scientific">Vogesella oryzagri</name>
    <dbReference type="NCBI Taxonomy" id="3160864"/>
    <lineage>
        <taxon>Bacteria</taxon>
        <taxon>Pseudomonadati</taxon>
        <taxon>Pseudomonadota</taxon>
        <taxon>Betaproteobacteria</taxon>
        <taxon>Neisseriales</taxon>
        <taxon>Chromobacteriaceae</taxon>
        <taxon>Vogesella</taxon>
    </lineage>
</organism>
<proteinExistence type="predicted"/>
<evidence type="ECO:0000259" key="1">
    <source>
        <dbReference type="Pfam" id="PF05144"/>
    </source>
</evidence>
<protein>
    <submittedName>
        <fullName evidence="3">Phage/plasmid replication protein, II/X family</fullName>
    </submittedName>
</protein>
<keyword evidence="4" id="KW-1185">Reference proteome</keyword>
<dbReference type="RefSeq" id="WP_349586668.1">
    <property type="nucleotide sequence ID" value="NZ_JBEFLD010000004.1"/>
</dbReference>
<feature type="domain" description="Replication-associated protein G2P N-terminal" evidence="1">
    <location>
        <begin position="61"/>
        <end position="263"/>
    </location>
</feature>
<gene>
    <name evidence="3" type="ORF">ABNW52_09105</name>
</gene>
<dbReference type="InterPro" id="IPR022686">
    <property type="entry name" value="G2P_N"/>
</dbReference>
<dbReference type="Pfam" id="PF05155">
    <property type="entry name" value="G2P_X_C"/>
    <property type="match status" value="1"/>
</dbReference>
<name>A0ABV1M401_9NEIS</name>
<feature type="domain" description="Replication-associated protein G2P C-terminal" evidence="2">
    <location>
        <begin position="304"/>
        <end position="366"/>
    </location>
</feature>
<dbReference type="NCBIfam" id="TIGR01629">
    <property type="entry name" value="rep_II_X"/>
    <property type="match status" value="1"/>
</dbReference>
<dbReference type="InterPro" id="IPR006516">
    <property type="entry name" value="G2P"/>
</dbReference>
<evidence type="ECO:0000313" key="4">
    <source>
        <dbReference type="Proteomes" id="UP001433638"/>
    </source>
</evidence>
<sequence length="385" mass="43944">MSAIFIDFIRIQQTHPVGHMADGTFRERLPVVEDGIVYKFKRDESGNWPQDDEGNPIPEYESVSRRFISGSYDSLYVIRCDGAKVEFEGNVGRFCRPDNLFNLDFDATVQKINEILATYGLPPFDAGDPYFKTNPSAHDYKHGLLVEWTGASVSEVHITQNYATGNAGNAQAAIDWLASQSVNHIKRTRAHDTTVSWGKKSGRKYLKAYLKAPEMLTHRHGRSKTEIEQDPVYQYANTHGILRFELEAKRLHLRDHHCRFLGEITMDKLVRLFNEDVEPLLGRVKTDVTRLELESLPAPVRMTASAYLRGENVRALLARATFFRHLKVLRDYGLDISEPLPTLHKFSPVIQVIQIQPVTEVPDWYWSHQRTLSLRAVEAPERAAA</sequence>
<evidence type="ECO:0000313" key="3">
    <source>
        <dbReference type="EMBL" id="MEQ6290771.1"/>
    </source>
</evidence>
<dbReference type="Proteomes" id="UP001433638">
    <property type="component" value="Unassembled WGS sequence"/>
</dbReference>
<evidence type="ECO:0000259" key="2">
    <source>
        <dbReference type="Pfam" id="PF05155"/>
    </source>
</evidence>
<dbReference type="InterPro" id="IPR022688">
    <property type="entry name" value="G2P_C"/>
</dbReference>
<reference evidence="3" key="1">
    <citation type="submission" date="2024-06" db="EMBL/GenBank/DDBJ databases">
        <title>Genome sequence of Vogesella sp. MAHUQ-64.</title>
        <authorList>
            <person name="Huq M.A."/>
        </authorList>
    </citation>
    <scope>NUCLEOTIDE SEQUENCE</scope>
    <source>
        <strain evidence="3">MAHUQ-64</strain>
    </source>
</reference>